<proteinExistence type="predicted"/>
<evidence type="ECO:0000313" key="3">
    <source>
        <dbReference type="Proteomes" id="UP000765802"/>
    </source>
</evidence>
<evidence type="ECO:0000313" key="2">
    <source>
        <dbReference type="EMBL" id="MBC6490624.1"/>
    </source>
</evidence>
<dbReference type="Proteomes" id="UP000765802">
    <property type="component" value="Unassembled WGS sequence"/>
</dbReference>
<sequence>MNMKRGLGLLLAVSLAFAVQAQQPMEGIAEFQKKNMPAAVLELPYPPDVVEKAMEEKFKTMGFKPAKAKDYQLYRNVPLGDGGNLYDVYVKVDRKSRKEKAASLVQMIMAKPNEMLSSRAADERTGIEDGKTYLAGVTPFVADYNLNLEILAQESLIDKMEKKHTSMLDEGADLAKRKVQIEEKIAENSNAVKQHALDLEKARQALQAIRARKLAH</sequence>
<comment type="caution">
    <text evidence="2">The sequence shown here is derived from an EMBL/GenBank/DDBJ whole genome shotgun (WGS) entry which is preliminary data.</text>
</comment>
<evidence type="ECO:0000256" key="1">
    <source>
        <dbReference type="SAM" id="SignalP"/>
    </source>
</evidence>
<feature type="signal peptide" evidence="1">
    <location>
        <begin position="1"/>
        <end position="21"/>
    </location>
</feature>
<name>A0ABR7M6I9_9BACT</name>
<keyword evidence="1" id="KW-0732">Signal</keyword>
<organism evidence="2 3">
    <name type="scientific">Flavihumibacter stibioxidans</name>
    <dbReference type="NCBI Taxonomy" id="1834163"/>
    <lineage>
        <taxon>Bacteria</taxon>
        <taxon>Pseudomonadati</taxon>
        <taxon>Bacteroidota</taxon>
        <taxon>Chitinophagia</taxon>
        <taxon>Chitinophagales</taxon>
        <taxon>Chitinophagaceae</taxon>
        <taxon>Flavihumibacter</taxon>
    </lineage>
</organism>
<protein>
    <submittedName>
        <fullName evidence="2">Uncharacterized protein</fullName>
    </submittedName>
</protein>
<dbReference type="EMBL" id="MBUA01000001">
    <property type="protein sequence ID" value="MBC6490624.1"/>
    <property type="molecule type" value="Genomic_DNA"/>
</dbReference>
<accession>A0ABR7M6I9</accession>
<gene>
    <name evidence="2" type="ORF">BC349_06580</name>
</gene>
<feature type="chain" id="PRO_5046775532" evidence="1">
    <location>
        <begin position="22"/>
        <end position="216"/>
    </location>
</feature>
<keyword evidence="3" id="KW-1185">Reference proteome</keyword>
<reference evidence="2 3" key="1">
    <citation type="submission" date="2016-07" db="EMBL/GenBank/DDBJ databases">
        <title>Genome analysis of Flavihumibacter stibioxidans YS-17.</title>
        <authorList>
            <person name="Shi K."/>
            <person name="Han Y."/>
            <person name="Wang G."/>
        </authorList>
    </citation>
    <scope>NUCLEOTIDE SEQUENCE [LARGE SCALE GENOMIC DNA]</scope>
    <source>
        <strain evidence="2 3">YS-17</strain>
    </source>
</reference>